<evidence type="ECO:0000313" key="2">
    <source>
        <dbReference type="Proteomes" id="UP000807025"/>
    </source>
</evidence>
<gene>
    <name evidence="1" type="ORF">BDN71DRAFT_137502</name>
</gene>
<evidence type="ECO:0000313" key="1">
    <source>
        <dbReference type="EMBL" id="KAF9490912.1"/>
    </source>
</evidence>
<dbReference type="Proteomes" id="UP000807025">
    <property type="component" value="Unassembled WGS sequence"/>
</dbReference>
<organism evidence="1 2">
    <name type="scientific">Pleurotus eryngii</name>
    <name type="common">Boletus of the steppes</name>
    <dbReference type="NCBI Taxonomy" id="5323"/>
    <lineage>
        <taxon>Eukaryota</taxon>
        <taxon>Fungi</taxon>
        <taxon>Dikarya</taxon>
        <taxon>Basidiomycota</taxon>
        <taxon>Agaricomycotina</taxon>
        <taxon>Agaricomycetes</taxon>
        <taxon>Agaricomycetidae</taxon>
        <taxon>Agaricales</taxon>
        <taxon>Pleurotineae</taxon>
        <taxon>Pleurotaceae</taxon>
        <taxon>Pleurotus</taxon>
    </lineage>
</organism>
<keyword evidence="2" id="KW-1185">Reference proteome</keyword>
<dbReference type="EMBL" id="MU154630">
    <property type="protein sequence ID" value="KAF9490912.1"/>
    <property type="molecule type" value="Genomic_DNA"/>
</dbReference>
<accession>A0A9P6D4M4</accession>
<name>A0A9P6D4M4_PLEER</name>
<proteinExistence type="predicted"/>
<reference evidence="1" key="1">
    <citation type="submission" date="2020-11" db="EMBL/GenBank/DDBJ databases">
        <authorList>
            <consortium name="DOE Joint Genome Institute"/>
            <person name="Ahrendt S."/>
            <person name="Riley R."/>
            <person name="Andreopoulos W."/>
            <person name="Labutti K."/>
            <person name="Pangilinan J."/>
            <person name="Ruiz-Duenas F.J."/>
            <person name="Barrasa J.M."/>
            <person name="Sanchez-Garcia M."/>
            <person name="Camarero S."/>
            <person name="Miyauchi S."/>
            <person name="Serrano A."/>
            <person name="Linde D."/>
            <person name="Babiker R."/>
            <person name="Drula E."/>
            <person name="Ayuso-Fernandez I."/>
            <person name="Pacheco R."/>
            <person name="Padilla G."/>
            <person name="Ferreira P."/>
            <person name="Barriuso J."/>
            <person name="Kellner H."/>
            <person name="Castanera R."/>
            <person name="Alfaro M."/>
            <person name="Ramirez L."/>
            <person name="Pisabarro A.G."/>
            <person name="Kuo A."/>
            <person name="Tritt A."/>
            <person name="Lipzen A."/>
            <person name="He G."/>
            <person name="Yan M."/>
            <person name="Ng V."/>
            <person name="Cullen D."/>
            <person name="Martin F."/>
            <person name="Rosso M.-N."/>
            <person name="Henrissat B."/>
            <person name="Hibbett D."/>
            <person name="Martinez A.T."/>
            <person name="Grigoriev I.V."/>
        </authorList>
    </citation>
    <scope>NUCLEOTIDE SEQUENCE</scope>
    <source>
        <strain evidence="1">ATCC 90797</strain>
    </source>
</reference>
<dbReference type="AlphaFoldDB" id="A0A9P6D4M4"/>
<comment type="caution">
    <text evidence="1">The sequence shown here is derived from an EMBL/GenBank/DDBJ whole genome shotgun (WGS) entry which is preliminary data.</text>
</comment>
<sequence>MWRSHASFGRAFAVASDSCRNQGVSTGIGGRRTPFRWMEDLLLVTTPLAHLIPRIPRYYWDSASECTAGRARRQRITISPPQALLASSPLFALYTVGRQWHNPERCASCCKR</sequence>
<protein>
    <submittedName>
        <fullName evidence="1">Uncharacterized protein</fullName>
    </submittedName>
</protein>